<evidence type="ECO:0000313" key="6">
    <source>
        <dbReference type="EMBL" id="SDT49758.1"/>
    </source>
</evidence>
<gene>
    <name evidence="6" type="ORF">SAMN05216490_3737</name>
</gene>
<evidence type="ECO:0000256" key="4">
    <source>
        <dbReference type="ARBA" id="ARBA00023098"/>
    </source>
</evidence>
<dbReference type="InterPro" id="IPR047794">
    <property type="entry name" value="C45_proenzyme-like"/>
</dbReference>
<evidence type="ECO:0000256" key="5">
    <source>
        <dbReference type="ARBA" id="ARBA00023180"/>
    </source>
</evidence>
<dbReference type="GO" id="GO:0005576">
    <property type="term" value="C:extracellular region"/>
    <property type="evidence" value="ECO:0007669"/>
    <property type="project" value="TreeGrafter"/>
</dbReference>
<protein>
    <submittedName>
        <fullName evidence="6">Phospholipase B</fullName>
    </submittedName>
</protein>
<evidence type="ECO:0000256" key="3">
    <source>
        <dbReference type="ARBA" id="ARBA00022963"/>
    </source>
</evidence>
<accession>A0A1H2AUV5</accession>
<dbReference type="STRING" id="652787.SAMN05216490_3737"/>
<organism evidence="6 7">
    <name type="scientific">Mucilaginibacter mallensis</name>
    <dbReference type="NCBI Taxonomy" id="652787"/>
    <lineage>
        <taxon>Bacteria</taxon>
        <taxon>Pseudomonadati</taxon>
        <taxon>Bacteroidota</taxon>
        <taxon>Sphingobacteriia</taxon>
        <taxon>Sphingobacteriales</taxon>
        <taxon>Sphingobacteriaceae</taxon>
        <taxon>Mucilaginibacter</taxon>
    </lineage>
</organism>
<evidence type="ECO:0000256" key="2">
    <source>
        <dbReference type="ARBA" id="ARBA00022801"/>
    </source>
</evidence>
<keyword evidence="5" id="KW-0325">Glycoprotein</keyword>
<dbReference type="OrthoDB" id="8109453at2"/>
<dbReference type="NCBIfam" id="NF040521">
    <property type="entry name" value="C45_proenzyme"/>
    <property type="match status" value="1"/>
</dbReference>
<dbReference type="GO" id="GO:0004620">
    <property type="term" value="F:phospholipase activity"/>
    <property type="evidence" value="ECO:0007669"/>
    <property type="project" value="InterPro"/>
</dbReference>
<dbReference type="Pfam" id="PF04916">
    <property type="entry name" value="Phospholip_B"/>
    <property type="match status" value="1"/>
</dbReference>
<evidence type="ECO:0000313" key="7">
    <source>
        <dbReference type="Proteomes" id="UP000199679"/>
    </source>
</evidence>
<dbReference type="InterPro" id="IPR007000">
    <property type="entry name" value="PLipase_B-like"/>
</dbReference>
<name>A0A1H2AUV5_MUCMA</name>
<dbReference type="PANTHER" id="PTHR12370">
    <property type="entry name" value="PHOSPHOLIPASE B-RELATED"/>
    <property type="match status" value="1"/>
</dbReference>
<keyword evidence="4" id="KW-0443">Lipid metabolism</keyword>
<dbReference type="PANTHER" id="PTHR12370:SF3">
    <property type="entry name" value="PHOSPHOLIPASE B-LIKE 2-RELATED"/>
    <property type="match status" value="1"/>
</dbReference>
<dbReference type="EMBL" id="LT629740">
    <property type="protein sequence ID" value="SDT49758.1"/>
    <property type="molecule type" value="Genomic_DNA"/>
</dbReference>
<proteinExistence type="predicted"/>
<dbReference type="Gene3D" id="3.60.60.30">
    <property type="match status" value="1"/>
</dbReference>
<evidence type="ECO:0000256" key="1">
    <source>
        <dbReference type="ARBA" id="ARBA00022729"/>
    </source>
</evidence>
<dbReference type="Proteomes" id="UP000199679">
    <property type="component" value="Chromosome I"/>
</dbReference>
<dbReference type="GO" id="GO:0009395">
    <property type="term" value="P:phospholipid catabolic process"/>
    <property type="evidence" value="ECO:0007669"/>
    <property type="project" value="TreeGrafter"/>
</dbReference>
<sequence length="468" mass="52200">MKSLIKLGATLVIALVFFSCKQKPVVHNRLGNATREEKNGWIYVHLSGSPSDIGYQHGYLLAKEIDTLIKVMQFYLPHTSNKDWAFYRAASKRFLWAKIDPEYQAEIKGIAEGLQARGMKYDSLDITALNANIELSSYYVPSLENKLKPGSGNNKAPGNCSAFIATGSYTKDGKIVIGHNNWTDYIEGERWNVIADIKPEKGNHILMDCAPGLIHSGDDFVVTGSGILITETTITGFEGFDTTQTPEFVRARRAAQYANSIDDVIKIMTTNNNGGYANDWLIGDTKTNEVAKLELGLKDYKVWRSKDTAMIGSNFPSDPKLIKEETTFNVNDPTNSPNARKLRMQKLVAVDYKGKLTDSTGKVIEGDTYDALNKKNAFDRCVIDGHVDEDPRGVPEWSEGPYFPMGAVQGKVTTTDLANKMQLWAHMGHPGGADFLAAPFFKKHPEYSYQSKYLRDMKAYPWTLFTAK</sequence>
<dbReference type="RefSeq" id="WP_091376387.1">
    <property type="nucleotide sequence ID" value="NZ_LT629740.1"/>
</dbReference>
<dbReference type="PROSITE" id="PS51257">
    <property type="entry name" value="PROKAR_LIPOPROTEIN"/>
    <property type="match status" value="1"/>
</dbReference>
<keyword evidence="2" id="KW-0378">Hydrolase</keyword>
<keyword evidence="3" id="KW-0442">Lipid degradation</keyword>
<keyword evidence="7" id="KW-1185">Reference proteome</keyword>
<reference evidence="6 7" key="1">
    <citation type="submission" date="2016-10" db="EMBL/GenBank/DDBJ databases">
        <authorList>
            <person name="de Groot N.N."/>
        </authorList>
    </citation>
    <scope>NUCLEOTIDE SEQUENCE [LARGE SCALE GENOMIC DNA]</scope>
    <source>
        <strain evidence="6 7">MP1X4</strain>
    </source>
</reference>
<keyword evidence="1" id="KW-0732">Signal</keyword>
<dbReference type="AlphaFoldDB" id="A0A1H2AUV5"/>